<evidence type="ECO:0000313" key="2">
    <source>
        <dbReference type="Proteomes" id="UP000308600"/>
    </source>
</evidence>
<name>A0ACD3AUA7_9AGAR</name>
<organism evidence="1 2">
    <name type="scientific">Pluteus cervinus</name>
    <dbReference type="NCBI Taxonomy" id="181527"/>
    <lineage>
        <taxon>Eukaryota</taxon>
        <taxon>Fungi</taxon>
        <taxon>Dikarya</taxon>
        <taxon>Basidiomycota</taxon>
        <taxon>Agaricomycotina</taxon>
        <taxon>Agaricomycetes</taxon>
        <taxon>Agaricomycetidae</taxon>
        <taxon>Agaricales</taxon>
        <taxon>Pluteineae</taxon>
        <taxon>Pluteaceae</taxon>
        <taxon>Pluteus</taxon>
    </lineage>
</organism>
<keyword evidence="2" id="KW-1185">Reference proteome</keyword>
<accession>A0ACD3AUA7</accession>
<dbReference type="EMBL" id="ML208335">
    <property type="protein sequence ID" value="TFK69191.1"/>
    <property type="molecule type" value="Genomic_DNA"/>
</dbReference>
<gene>
    <name evidence="1" type="ORF">BDN72DRAFT_840812</name>
</gene>
<proteinExistence type="predicted"/>
<sequence>MPPPSATSFVVYVTQPLTLDEQSALLTDLNRPARPSGTSPFELYDPEVGDDGGAVVGKSVEEVVDIHKSWAESNGVSVEEDLNGHILVVVNDISHPRTVLVVNAVESSQEIRVLLSNAHGIISDIQEGKHEWSDFWNVAEVNGGHYPGE</sequence>
<protein>
    <submittedName>
        <fullName evidence="1">Uncharacterized protein</fullName>
    </submittedName>
</protein>
<evidence type="ECO:0000313" key="1">
    <source>
        <dbReference type="EMBL" id="TFK69191.1"/>
    </source>
</evidence>
<reference evidence="1 2" key="1">
    <citation type="journal article" date="2019" name="Nat. Ecol. Evol.">
        <title>Megaphylogeny resolves global patterns of mushroom evolution.</title>
        <authorList>
            <person name="Varga T."/>
            <person name="Krizsan K."/>
            <person name="Foldi C."/>
            <person name="Dima B."/>
            <person name="Sanchez-Garcia M."/>
            <person name="Sanchez-Ramirez S."/>
            <person name="Szollosi G.J."/>
            <person name="Szarkandi J.G."/>
            <person name="Papp V."/>
            <person name="Albert L."/>
            <person name="Andreopoulos W."/>
            <person name="Angelini C."/>
            <person name="Antonin V."/>
            <person name="Barry K.W."/>
            <person name="Bougher N.L."/>
            <person name="Buchanan P."/>
            <person name="Buyck B."/>
            <person name="Bense V."/>
            <person name="Catcheside P."/>
            <person name="Chovatia M."/>
            <person name="Cooper J."/>
            <person name="Damon W."/>
            <person name="Desjardin D."/>
            <person name="Finy P."/>
            <person name="Geml J."/>
            <person name="Haridas S."/>
            <person name="Hughes K."/>
            <person name="Justo A."/>
            <person name="Karasinski D."/>
            <person name="Kautmanova I."/>
            <person name="Kiss B."/>
            <person name="Kocsube S."/>
            <person name="Kotiranta H."/>
            <person name="LaButti K.M."/>
            <person name="Lechner B.E."/>
            <person name="Liimatainen K."/>
            <person name="Lipzen A."/>
            <person name="Lukacs Z."/>
            <person name="Mihaltcheva S."/>
            <person name="Morgado L.N."/>
            <person name="Niskanen T."/>
            <person name="Noordeloos M.E."/>
            <person name="Ohm R.A."/>
            <person name="Ortiz-Santana B."/>
            <person name="Ovrebo C."/>
            <person name="Racz N."/>
            <person name="Riley R."/>
            <person name="Savchenko A."/>
            <person name="Shiryaev A."/>
            <person name="Soop K."/>
            <person name="Spirin V."/>
            <person name="Szebenyi C."/>
            <person name="Tomsovsky M."/>
            <person name="Tulloss R.E."/>
            <person name="Uehling J."/>
            <person name="Grigoriev I.V."/>
            <person name="Vagvolgyi C."/>
            <person name="Papp T."/>
            <person name="Martin F.M."/>
            <person name="Miettinen O."/>
            <person name="Hibbett D.S."/>
            <person name="Nagy L.G."/>
        </authorList>
    </citation>
    <scope>NUCLEOTIDE SEQUENCE [LARGE SCALE GENOMIC DNA]</scope>
    <source>
        <strain evidence="1 2">NL-1719</strain>
    </source>
</reference>
<dbReference type="Proteomes" id="UP000308600">
    <property type="component" value="Unassembled WGS sequence"/>
</dbReference>